<dbReference type="InterPro" id="IPR017970">
    <property type="entry name" value="Homeobox_CS"/>
</dbReference>
<feature type="compositionally biased region" description="Polar residues" evidence="7">
    <location>
        <begin position="667"/>
        <end position="680"/>
    </location>
</feature>
<proteinExistence type="predicted"/>
<dbReference type="STRING" id="76193.A0A194R9J7"/>
<dbReference type="AlphaFoldDB" id="A0A194R9J7"/>
<dbReference type="PROSITE" id="PS50071">
    <property type="entry name" value="HOMEOBOX_2"/>
    <property type="match status" value="2"/>
</dbReference>
<dbReference type="PRINTS" id="PR00024">
    <property type="entry name" value="HOMEOBOX"/>
</dbReference>
<dbReference type="SUPFAM" id="SSF46689">
    <property type="entry name" value="Homeodomain-like"/>
    <property type="match status" value="2"/>
</dbReference>
<dbReference type="GO" id="GO:0000978">
    <property type="term" value="F:RNA polymerase II cis-regulatory region sequence-specific DNA binding"/>
    <property type="evidence" value="ECO:0007669"/>
    <property type="project" value="TreeGrafter"/>
</dbReference>
<name>A0A194R9J7_PAPMA</name>
<accession>A0A194R9J7</accession>
<dbReference type="InterPro" id="IPR001356">
    <property type="entry name" value="HD"/>
</dbReference>
<dbReference type="Proteomes" id="UP000053240">
    <property type="component" value="Unassembled WGS sequence"/>
</dbReference>
<gene>
    <name evidence="9" type="ORF">RR48_13579</name>
</gene>
<keyword evidence="4 5" id="KW-0539">Nucleus</keyword>
<evidence type="ECO:0000256" key="6">
    <source>
        <dbReference type="RuleBase" id="RU000682"/>
    </source>
</evidence>
<dbReference type="PANTHER" id="PTHR45664">
    <property type="entry name" value="PROTEIN ZERKNUELLT 1-RELATED"/>
    <property type="match status" value="1"/>
</dbReference>
<evidence type="ECO:0000313" key="9">
    <source>
        <dbReference type="EMBL" id="KPJ14508.1"/>
    </source>
</evidence>
<dbReference type="InterPro" id="IPR020479">
    <property type="entry name" value="HD_metazoa"/>
</dbReference>
<keyword evidence="10" id="KW-1185">Reference proteome</keyword>
<keyword evidence="2 5" id="KW-0238">DNA-binding</keyword>
<dbReference type="PANTHER" id="PTHR45664:SF12">
    <property type="entry name" value="PANCREAS_DUODENUM HOMEOBOX PROTEIN 1"/>
    <property type="match status" value="1"/>
</dbReference>
<dbReference type="GO" id="GO:0045944">
    <property type="term" value="P:positive regulation of transcription by RNA polymerase II"/>
    <property type="evidence" value="ECO:0007669"/>
    <property type="project" value="UniProtKB-ARBA"/>
</dbReference>
<dbReference type="Pfam" id="PF00046">
    <property type="entry name" value="Homeodomain"/>
    <property type="match status" value="2"/>
</dbReference>
<organism evidence="9 10">
    <name type="scientific">Papilio machaon</name>
    <name type="common">Old World swallowtail butterfly</name>
    <dbReference type="NCBI Taxonomy" id="76193"/>
    <lineage>
        <taxon>Eukaryota</taxon>
        <taxon>Metazoa</taxon>
        <taxon>Ecdysozoa</taxon>
        <taxon>Arthropoda</taxon>
        <taxon>Hexapoda</taxon>
        <taxon>Insecta</taxon>
        <taxon>Pterygota</taxon>
        <taxon>Neoptera</taxon>
        <taxon>Endopterygota</taxon>
        <taxon>Lepidoptera</taxon>
        <taxon>Glossata</taxon>
        <taxon>Ditrysia</taxon>
        <taxon>Papilionoidea</taxon>
        <taxon>Papilionidae</taxon>
        <taxon>Papilioninae</taxon>
        <taxon>Papilio</taxon>
    </lineage>
</organism>
<evidence type="ECO:0000256" key="3">
    <source>
        <dbReference type="ARBA" id="ARBA00023155"/>
    </source>
</evidence>
<sequence>MSSGTPSPSSLHSEESRDSTSSDFSSTIPAHYNSNADIEDPQKAFKGSLTSHGVEDILADGVNYGATDNVFPDCKTEVLNVISNTFSQDYNSRDSTGFSIHDILGLHQSYNAANSQEDLEQRYDYQIPNYENISNSSHNNYGSGAEEVNSDDCMNKNDNLFLAPNVQIGSQVTYERNYLPNEAIRCHHTSGLDNDVVKDTTSDINESSFPNQTWNKTASALNNPTISGPSSLSNGMSSDATSYQKVFTKRARTAYTSSQLVELENEFHQNRYLCRPRRIELANYLQLSERQIKIWFQNRRMKYKKDNKHNKPSSSVDDNSPSSSKDMSPSQDHKLSHGRSCGGHDRHRRLLTDSHATHKYVVSNETSRPSEYSSINSLKTVIKGPQSSIELPSYTPNLSYTSYYCAGTSRPTYSPMSEVYRYTNDDSLQPNSNALSLPSDSYVPNGVNLKLSDDMTRYPSGTAYYNALSNGVAMHASTTDAYTFNAQLPTTVNPTYEENMQSRTVNAPFAQDAYFSYLANSDANNQPSTTNNSKFSSYISLLTTFSARRLVCKTATRIVSYRIYHWQNKPFIEVLPYQKAHKTNGPNITKKIRKNKRKRTTFTTEQLKVLEKTFASSKYLDGERRRDLSKVLGLAEKCLKVWFQNKRMKEKREVSESSDSMSEHYTDSMSPESQLGSPELNTQSNFANYNTDNVNYTYNIPQNNQDSSEQNHSTFQLELSQANFDTTFAQTSFYDNYGYPAQYYPYLKTDNNYNKEPNNGYYQYCPPQTWSSEGFDLSYLHI</sequence>
<feature type="region of interest" description="Disordered" evidence="7">
    <location>
        <begin position="303"/>
        <end position="373"/>
    </location>
</feature>
<feature type="DNA-binding region" description="Homeobox" evidence="5">
    <location>
        <begin position="595"/>
        <end position="654"/>
    </location>
</feature>
<feature type="DNA-binding region" description="Homeobox" evidence="5">
    <location>
        <begin position="248"/>
        <end position="307"/>
    </location>
</feature>
<evidence type="ECO:0000256" key="2">
    <source>
        <dbReference type="ARBA" id="ARBA00023125"/>
    </source>
</evidence>
<evidence type="ECO:0000313" key="10">
    <source>
        <dbReference type="Proteomes" id="UP000053240"/>
    </source>
</evidence>
<feature type="compositionally biased region" description="Basic and acidic residues" evidence="7">
    <location>
        <begin position="652"/>
        <end position="666"/>
    </location>
</feature>
<dbReference type="PROSITE" id="PS00027">
    <property type="entry name" value="HOMEOBOX_1"/>
    <property type="match status" value="2"/>
</dbReference>
<evidence type="ECO:0000259" key="8">
    <source>
        <dbReference type="PROSITE" id="PS50071"/>
    </source>
</evidence>
<feature type="region of interest" description="Disordered" evidence="7">
    <location>
        <begin position="1"/>
        <end position="39"/>
    </location>
</feature>
<reference evidence="9 10" key="1">
    <citation type="journal article" date="2015" name="Nat. Commun.">
        <title>Outbred genome sequencing and CRISPR/Cas9 gene editing in butterflies.</title>
        <authorList>
            <person name="Li X."/>
            <person name="Fan D."/>
            <person name="Zhang W."/>
            <person name="Liu G."/>
            <person name="Zhang L."/>
            <person name="Zhao L."/>
            <person name="Fang X."/>
            <person name="Chen L."/>
            <person name="Dong Y."/>
            <person name="Chen Y."/>
            <person name="Ding Y."/>
            <person name="Zhao R."/>
            <person name="Feng M."/>
            <person name="Zhu Y."/>
            <person name="Feng Y."/>
            <person name="Jiang X."/>
            <person name="Zhu D."/>
            <person name="Xiang H."/>
            <person name="Feng X."/>
            <person name="Li S."/>
            <person name="Wang J."/>
            <person name="Zhang G."/>
            <person name="Kronforst M.R."/>
            <person name="Wang W."/>
        </authorList>
    </citation>
    <scope>NUCLEOTIDE SEQUENCE [LARGE SCALE GENOMIC DNA]</scope>
    <source>
        <strain evidence="9">Ya'a_city_454_Pm</strain>
        <tissue evidence="9">Whole body</tissue>
    </source>
</reference>
<dbReference type="CDD" id="cd00086">
    <property type="entry name" value="homeodomain"/>
    <property type="match status" value="2"/>
</dbReference>
<feature type="domain" description="Homeobox" evidence="8">
    <location>
        <begin position="593"/>
        <end position="653"/>
    </location>
</feature>
<dbReference type="Gene3D" id="1.10.10.60">
    <property type="entry name" value="Homeodomain-like"/>
    <property type="match status" value="2"/>
</dbReference>
<evidence type="ECO:0000256" key="5">
    <source>
        <dbReference type="PROSITE-ProRule" id="PRU00108"/>
    </source>
</evidence>
<feature type="compositionally biased region" description="Low complexity" evidence="7">
    <location>
        <begin position="312"/>
        <end position="330"/>
    </location>
</feature>
<evidence type="ECO:0000256" key="4">
    <source>
        <dbReference type="ARBA" id="ARBA00023242"/>
    </source>
</evidence>
<feature type="region of interest" description="Disordered" evidence="7">
    <location>
        <begin position="652"/>
        <end position="680"/>
    </location>
</feature>
<keyword evidence="3 5" id="KW-0371">Homeobox</keyword>
<evidence type="ECO:0000256" key="7">
    <source>
        <dbReference type="SAM" id="MobiDB-lite"/>
    </source>
</evidence>
<dbReference type="EMBL" id="KQ460473">
    <property type="protein sequence ID" value="KPJ14508.1"/>
    <property type="molecule type" value="Genomic_DNA"/>
</dbReference>
<feature type="compositionally biased region" description="Polar residues" evidence="7">
    <location>
        <begin position="363"/>
        <end position="373"/>
    </location>
</feature>
<feature type="domain" description="Homeobox" evidence="8">
    <location>
        <begin position="246"/>
        <end position="306"/>
    </location>
</feature>
<dbReference type="InterPro" id="IPR009057">
    <property type="entry name" value="Homeodomain-like_sf"/>
</dbReference>
<dbReference type="InParanoid" id="A0A194R9J7"/>
<comment type="subcellular location">
    <subcellularLocation>
        <location evidence="1 5 6">Nucleus</location>
    </subcellularLocation>
</comment>
<feature type="compositionally biased region" description="Low complexity" evidence="7">
    <location>
        <begin position="1"/>
        <end position="11"/>
    </location>
</feature>
<protein>
    <submittedName>
        <fullName evidence="9">Homeobox protein Hox-B3</fullName>
    </submittedName>
</protein>
<dbReference type="SMART" id="SM00389">
    <property type="entry name" value="HOX"/>
    <property type="match status" value="2"/>
</dbReference>
<dbReference type="GO" id="GO:0000981">
    <property type="term" value="F:DNA-binding transcription factor activity, RNA polymerase II-specific"/>
    <property type="evidence" value="ECO:0007669"/>
    <property type="project" value="InterPro"/>
</dbReference>
<evidence type="ECO:0000256" key="1">
    <source>
        <dbReference type="ARBA" id="ARBA00004123"/>
    </source>
</evidence>
<dbReference type="GO" id="GO:0005634">
    <property type="term" value="C:nucleus"/>
    <property type="evidence" value="ECO:0007669"/>
    <property type="project" value="UniProtKB-SubCell"/>
</dbReference>